<feature type="region of interest" description="Disordered" evidence="5">
    <location>
        <begin position="1"/>
        <end position="28"/>
    </location>
</feature>
<evidence type="ECO:0000256" key="5">
    <source>
        <dbReference type="SAM" id="MobiDB-lite"/>
    </source>
</evidence>
<comment type="similarity">
    <text evidence="2">Belongs to the OXR1 family.</text>
</comment>
<dbReference type="InterPro" id="IPR006571">
    <property type="entry name" value="TLDc_dom"/>
</dbReference>
<protein>
    <recommendedName>
        <fullName evidence="4">Oxidation resistance protein 1</fullName>
    </recommendedName>
</protein>
<evidence type="ECO:0000259" key="6">
    <source>
        <dbReference type="PROSITE" id="PS51886"/>
    </source>
</evidence>
<dbReference type="Pfam" id="PF07534">
    <property type="entry name" value="TLD"/>
    <property type="match status" value="1"/>
</dbReference>
<evidence type="ECO:0000256" key="4">
    <source>
        <dbReference type="ARBA" id="ARBA00040604"/>
    </source>
</evidence>
<organism evidence="7 8">
    <name type="scientific">Chrysophaeum taylorii</name>
    <dbReference type="NCBI Taxonomy" id="2483200"/>
    <lineage>
        <taxon>Eukaryota</taxon>
        <taxon>Sar</taxon>
        <taxon>Stramenopiles</taxon>
        <taxon>Ochrophyta</taxon>
        <taxon>Pelagophyceae</taxon>
        <taxon>Pelagomonadales</taxon>
        <taxon>Pelagomonadaceae</taxon>
        <taxon>Chrysophaeum</taxon>
    </lineage>
</organism>
<gene>
    <name evidence="7" type="ORF">CTAYLR_000510</name>
</gene>
<comment type="caution">
    <text evidence="7">The sequence shown here is derived from an EMBL/GenBank/DDBJ whole genome shotgun (WGS) entry which is preliminary data.</text>
</comment>
<dbReference type="AlphaFoldDB" id="A0AAD7XMA9"/>
<name>A0AAD7XMA9_9STRA</name>
<accession>A0AAD7XMA9</accession>
<evidence type="ECO:0000256" key="3">
    <source>
        <dbReference type="ARBA" id="ARBA00023128"/>
    </source>
</evidence>
<proteinExistence type="inferred from homology"/>
<evidence type="ECO:0000313" key="8">
    <source>
        <dbReference type="Proteomes" id="UP001230188"/>
    </source>
</evidence>
<dbReference type="GO" id="GO:0005739">
    <property type="term" value="C:mitochondrion"/>
    <property type="evidence" value="ECO:0007669"/>
    <property type="project" value="UniProtKB-SubCell"/>
</dbReference>
<feature type="domain" description="TLDc" evidence="6">
    <location>
        <begin position="80"/>
        <end position="260"/>
    </location>
</feature>
<comment type="subcellular location">
    <subcellularLocation>
        <location evidence="1">Mitochondrion</location>
    </subcellularLocation>
</comment>
<keyword evidence="8" id="KW-1185">Reference proteome</keyword>
<evidence type="ECO:0000256" key="1">
    <source>
        <dbReference type="ARBA" id="ARBA00004173"/>
    </source>
</evidence>
<dbReference type="PANTHER" id="PTHR23354">
    <property type="entry name" value="NUCLEOLAR PROTEIN 7/ESTROGEN RECEPTOR COACTIVATOR-RELATED"/>
    <property type="match status" value="1"/>
</dbReference>
<dbReference type="PANTHER" id="PTHR23354:SF62">
    <property type="entry name" value="MUSTARD, ISOFORM V"/>
    <property type="match status" value="1"/>
</dbReference>
<dbReference type="EMBL" id="JAQMWT010000309">
    <property type="protein sequence ID" value="KAJ8605839.1"/>
    <property type="molecule type" value="Genomic_DNA"/>
</dbReference>
<dbReference type="SMART" id="SM00584">
    <property type="entry name" value="TLDc"/>
    <property type="match status" value="1"/>
</dbReference>
<dbReference type="Proteomes" id="UP001230188">
    <property type="component" value="Unassembled WGS sequence"/>
</dbReference>
<reference evidence="7" key="1">
    <citation type="submission" date="2023-01" db="EMBL/GenBank/DDBJ databases">
        <title>Metagenome sequencing of chrysophaentin producing Chrysophaeum taylorii.</title>
        <authorList>
            <person name="Davison J."/>
            <person name="Bewley C."/>
        </authorList>
    </citation>
    <scope>NUCLEOTIDE SEQUENCE</scope>
    <source>
        <strain evidence="7">NIES-1699</strain>
    </source>
</reference>
<evidence type="ECO:0000313" key="7">
    <source>
        <dbReference type="EMBL" id="KAJ8605839.1"/>
    </source>
</evidence>
<evidence type="ECO:0000256" key="2">
    <source>
        <dbReference type="ARBA" id="ARBA00009540"/>
    </source>
</evidence>
<keyword evidence="3" id="KW-0496">Mitochondrion</keyword>
<dbReference type="PROSITE" id="PS51886">
    <property type="entry name" value="TLDC"/>
    <property type="match status" value="1"/>
</dbReference>
<sequence length="263" mass="29123">MSQRSMRSLRSIESTDSASAPRRKKKFRAVRKKIAKATGAHHVIRRTRRFFFPKKKDEEGFSETEEEEKIPTISEEKETQLLESDKAREIVAKALPERLRGRRLRRRYAARLDGYDLASLSRRCADLANKPVVIVMAVDATNLVGCFLGSAPFGTVSRVTAETKGASLEASVFKFLTHKPDHACFACQPERLFDDPGAFVIAARTPAFLAVAANAQTGGAALRLNSDLSSASTEASPLFQSPQLHKPDFDVQDVEVYALEIPT</sequence>
<feature type="compositionally biased region" description="Polar residues" evidence="5">
    <location>
        <begin position="1"/>
        <end position="18"/>
    </location>
</feature>